<sequence>MPLTIPALLRQLDTQPEALDFASVIASIDAHYHYTPQTFHNGNGDDCVTSPAGTNAGSCKVFAFGQLQGLSEAQTLTCFAEHYRKVLATPDDTDHANIRTFLRHGWAGIRFDGVALEAEAAKNSA</sequence>
<dbReference type="InterPro" id="IPR014984">
    <property type="entry name" value="HopJ"/>
</dbReference>
<evidence type="ECO:0000313" key="2">
    <source>
        <dbReference type="Proteomes" id="UP001054801"/>
    </source>
</evidence>
<reference evidence="1" key="1">
    <citation type="journal article" date="2022" name="Microorganisms">
        <title>Two New Species of Filamentous Sulfur Bacteria of the Genus Thiothrix, Thiothrix winogradskyi sp. nov. and 'Candidatus Thiothrix sulfatifontis' sp. nov.</title>
        <authorList>
            <person name="Ravin N.V."/>
            <person name="Rossetti S."/>
            <person name="Beletsky A.V."/>
            <person name="Kadnikov V.V."/>
            <person name="Rudenko T.S."/>
            <person name="Smolyakov D.D."/>
            <person name="Moskvitina M.I."/>
            <person name="Gureeva M.V."/>
            <person name="Mardanov A.V."/>
            <person name="Grabovich M.Y."/>
        </authorList>
    </citation>
    <scope>NUCLEOTIDE SEQUENCE</scope>
    <source>
        <strain evidence="1">CT3</strain>
    </source>
</reference>
<name>A0ABY3T1N6_9GAMM</name>
<dbReference type="RefSeq" id="WP_236499327.1">
    <property type="nucleotide sequence ID" value="NZ_CP091244.1"/>
</dbReference>
<dbReference type="Proteomes" id="UP001054801">
    <property type="component" value="Chromosome"/>
</dbReference>
<accession>A0ABY3T1N6</accession>
<organism evidence="1 2">
    <name type="scientific">Thiothrix winogradskyi</name>
    <dbReference type="NCBI Taxonomy" id="96472"/>
    <lineage>
        <taxon>Bacteria</taxon>
        <taxon>Pseudomonadati</taxon>
        <taxon>Pseudomonadota</taxon>
        <taxon>Gammaproteobacteria</taxon>
        <taxon>Thiotrichales</taxon>
        <taxon>Thiotrichaceae</taxon>
        <taxon>Thiothrix</taxon>
    </lineage>
</organism>
<gene>
    <name evidence="1" type="ORF">L2Y54_01225</name>
</gene>
<dbReference type="EMBL" id="CP091244">
    <property type="protein sequence ID" value="UJS24684.1"/>
    <property type="molecule type" value="Genomic_DNA"/>
</dbReference>
<dbReference type="Gene3D" id="3.20.160.10">
    <property type="entry name" value="vpa0580 domain like"/>
    <property type="match status" value="1"/>
</dbReference>
<proteinExistence type="predicted"/>
<dbReference type="Pfam" id="PF08888">
    <property type="entry name" value="HopJ"/>
    <property type="match status" value="1"/>
</dbReference>
<dbReference type="InterPro" id="IPR038604">
    <property type="entry name" value="HopJ_sf"/>
</dbReference>
<protein>
    <submittedName>
        <fullName evidence="1">HopJ type III effector protein</fullName>
    </submittedName>
</protein>
<evidence type="ECO:0000313" key="1">
    <source>
        <dbReference type="EMBL" id="UJS24684.1"/>
    </source>
</evidence>
<keyword evidence="2" id="KW-1185">Reference proteome</keyword>